<dbReference type="InterPro" id="IPR023872">
    <property type="entry name" value="PNAG_deacetylase"/>
</dbReference>
<evidence type="ECO:0000256" key="4">
    <source>
        <dbReference type="ARBA" id="ARBA00022512"/>
    </source>
</evidence>
<keyword evidence="6 10" id="KW-0732">Signal</keyword>
<keyword evidence="5" id="KW-0964">Secreted</keyword>
<proteinExistence type="inferred from homology"/>
<evidence type="ECO:0000313" key="13">
    <source>
        <dbReference type="Proteomes" id="UP000280475"/>
    </source>
</evidence>
<dbReference type="Proteomes" id="UP000280475">
    <property type="component" value="Chromosome"/>
</dbReference>
<evidence type="ECO:0000256" key="9">
    <source>
        <dbReference type="ARBA" id="ARBA00033195"/>
    </source>
</evidence>
<reference evidence="12 13" key="1">
    <citation type="journal article" date="2012" name="Int. J. Syst. Evol. Microbiol.">
        <title>Characterization of Tetragenococcus strains from sugar thick juice reveals a novel species, Tetragenococcus osmophilus sp. nov., and divides Tetragenococcus halophilus into two subspecies, T. halophilus subsp. halophilus subsp. nov. and T. halophilus subsp. flandriensis subsp. nov.</title>
        <authorList>
            <person name="Juste A."/>
            <person name="Van Trappen S."/>
            <person name="Verreth C."/>
            <person name="Cleenwerck I."/>
            <person name="De Vos P."/>
            <person name="Lievens B."/>
            <person name="Willems K.A."/>
        </authorList>
    </citation>
    <scope>NUCLEOTIDE SEQUENCE [LARGE SCALE GENOMIC DNA]</scope>
    <source>
        <strain evidence="12 13">LMG 26042</strain>
    </source>
</reference>
<keyword evidence="7" id="KW-0378">Hydrolase</keyword>
<dbReference type="SUPFAM" id="SSF88713">
    <property type="entry name" value="Glycoside hydrolase/deacetylase"/>
    <property type="match status" value="1"/>
</dbReference>
<comment type="similarity">
    <text evidence="2">Belongs to the polysaccharide deacetylase family.</text>
</comment>
<name>A0A3G5FLQ4_TETHA</name>
<evidence type="ECO:0000313" key="12">
    <source>
        <dbReference type="EMBL" id="AYW51263.1"/>
    </source>
</evidence>
<feature type="domain" description="NodB homology" evidence="11">
    <location>
        <begin position="116"/>
        <end position="294"/>
    </location>
</feature>
<feature type="chain" id="PRO_5018205154" description="Poly-beta-1,6-N-acetyl-D-glucosamine N-deacetylase" evidence="10">
    <location>
        <begin position="29"/>
        <end position="294"/>
    </location>
</feature>
<dbReference type="InterPro" id="IPR011330">
    <property type="entry name" value="Glyco_hydro/deAcase_b/a-brl"/>
</dbReference>
<dbReference type="InterPro" id="IPR002509">
    <property type="entry name" value="NODB_dom"/>
</dbReference>
<comment type="subcellular location">
    <subcellularLocation>
        <location evidence="1">Secreted</location>
        <location evidence="1">Cell wall</location>
    </subcellularLocation>
</comment>
<evidence type="ECO:0000259" key="11">
    <source>
        <dbReference type="PROSITE" id="PS51677"/>
    </source>
</evidence>
<evidence type="ECO:0000256" key="10">
    <source>
        <dbReference type="SAM" id="SignalP"/>
    </source>
</evidence>
<dbReference type="GO" id="GO:0005975">
    <property type="term" value="P:carbohydrate metabolic process"/>
    <property type="evidence" value="ECO:0007669"/>
    <property type="project" value="InterPro"/>
</dbReference>
<evidence type="ECO:0000256" key="6">
    <source>
        <dbReference type="ARBA" id="ARBA00022729"/>
    </source>
</evidence>
<dbReference type="InterPro" id="IPR051398">
    <property type="entry name" value="Polysacch_Deacetylase"/>
</dbReference>
<dbReference type="EMBL" id="CP027768">
    <property type="protein sequence ID" value="AYW51263.1"/>
    <property type="molecule type" value="Genomic_DNA"/>
</dbReference>
<evidence type="ECO:0000256" key="3">
    <source>
        <dbReference type="ARBA" id="ARBA00016781"/>
    </source>
</evidence>
<gene>
    <name evidence="12" type="primary">icaB</name>
    <name evidence="12" type="ORF">C7H83_12725</name>
</gene>
<dbReference type="Gene3D" id="3.20.20.370">
    <property type="entry name" value="Glycoside hydrolase/deacetylase"/>
    <property type="match status" value="1"/>
</dbReference>
<dbReference type="PANTHER" id="PTHR34216:SF3">
    <property type="entry name" value="POLY-BETA-1,6-N-ACETYL-D-GLUCOSAMINE N-DEACETYLASE"/>
    <property type="match status" value="1"/>
</dbReference>
<dbReference type="PANTHER" id="PTHR34216">
    <property type="match status" value="1"/>
</dbReference>
<accession>A0A3G5FLQ4</accession>
<evidence type="ECO:0000256" key="7">
    <source>
        <dbReference type="ARBA" id="ARBA00022801"/>
    </source>
</evidence>
<organism evidence="12 13">
    <name type="scientific">Tetragenococcus halophilus</name>
    <name type="common">Pediococcus halophilus</name>
    <dbReference type="NCBI Taxonomy" id="51669"/>
    <lineage>
        <taxon>Bacteria</taxon>
        <taxon>Bacillati</taxon>
        <taxon>Bacillota</taxon>
        <taxon>Bacilli</taxon>
        <taxon>Lactobacillales</taxon>
        <taxon>Enterococcaceae</taxon>
        <taxon>Tetragenococcus</taxon>
    </lineage>
</organism>
<dbReference type="AlphaFoldDB" id="A0A3G5FLQ4"/>
<evidence type="ECO:0000256" key="5">
    <source>
        <dbReference type="ARBA" id="ARBA00022525"/>
    </source>
</evidence>
<evidence type="ECO:0000256" key="8">
    <source>
        <dbReference type="ARBA" id="ARBA00030189"/>
    </source>
</evidence>
<keyword evidence="4" id="KW-0134">Cell wall</keyword>
<dbReference type="NCBIfam" id="TIGR03933">
    <property type="entry name" value="PIA_icaB"/>
    <property type="match status" value="1"/>
</dbReference>
<evidence type="ECO:0000256" key="2">
    <source>
        <dbReference type="ARBA" id="ARBA00010973"/>
    </source>
</evidence>
<evidence type="ECO:0000256" key="1">
    <source>
        <dbReference type="ARBA" id="ARBA00004191"/>
    </source>
</evidence>
<protein>
    <recommendedName>
        <fullName evidence="3">Poly-beta-1,6-N-acetyl-D-glucosamine N-deacetylase</fullName>
    </recommendedName>
    <alternativeName>
        <fullName evidence="9">Biofilm polysaccharide intercellular adhesin deacetylase</fullName>
    </alternativeName>
    <alternativeName>
        <fullName evidence="8">Intercellular adhesion protein B</fullName>
    </alternativeName>
</protein>
<dbReference type="RefSeq" id="WP_103892569.1">
    <property type="nucleotide sequence ID" value="NZ_CP027768.1"/>
</dbReference>
<dbReference type="PROSITE" id="PS51677">
    <property type="entry name" value="NODB"/>
    <property type="match status" value="1"/>
</dbReference>
<dbReference type="Pfam" id="PF01522">
    <property type="entry name" value="Polysacc_deac_1"/>
    <property type="match status" value="1"/>
</dbReference>
<feature type="signal peptide" evidence="10">
    <location>
        <begin position="1"/>
        <end position="28"/>
    </location>
</feature>
<sequence>MKKQSRFYLTIFLLIFSLLFFNHISVKAAEESTEESAERLDYEPNSVLALNYHRVRNINWLDRFLMFFSNPYELKRYSVSTEEFKRQMNWLIDHDAKFLTLDELLKYKEAGQFPERSVWINFDDMDHTIYDNAFPILKKLAIPATGFVITGQIGNSNFSDMNMINTKELNEMYQTGLWEFASHTHDLHYLDAKNRSLLARKNYTTIYQDLQKSNQYLKNEWDIDNRSLAYPYGEGNDTVAKALENTGIQYAFTLEEKVITPDLNDQYLPRILMNNSSFERLIETWKGFETNEVD</sequence>
<dbReference type="GO" id="GO:0016811">
    <property type="term" value="F:hydrolase activity, acting on carbon-nitrogen (but not peptide) bonds, in linear amides"/>
    <property type="evidence" value="ECO:0007669"/>
    <property type="project" value="InterPro"/>
</dbReference>